<evidence type="ECO:0000256" key="1">
    <source>
        <dbReference type="SAM" id="Phobius"/>
    </source>
</evidence>
<protein>
    <recommendedName>
        <fullName evidence="4">DUF996 domain-containing protein</fullName>
    </recommendedName>
</protein>
<gene>
    <name evidence="2" type="ORF">DDW13_00230</name>
</gene>
<keyword evidence="1" id="KW-0812">Transmembrane</keyword>
<accession>A0A2T9XCK6</accession>
<name>A0A2T9XCK6_9CREN</name>
<evidence type="ECO:0008006" key="4">
    <source>
        <dbReference type="Google" id="ProtNLM"/>
    </source>
</evidence>
<comment type="caution">
    <text evidence="2">The sequence shown here is derived from an EMBL/GenBank/DDBJ whole genome shotgun (WGS) entry which is preliminary data.</text>
</comment>
<organism evidence="2 3">
    <name type="scientific">Acidianus hospitalis</name>
    <dbReference type="NCBI Taxonomy" id="563177"/>
    <lineage>
        <taxon>Archaea</taxon>
        <taxon>Thermoproteota</taxon>
        <taxon>Thermoprotei</taxon>
        <taxon>Sulfolobales</taxon>
        <taxon>Sulfolobaceae</taxon>
        <taxon>Acidianus</taxon>
    </lineage>
</organism>
<feature type="transmembrane region" description="Helical" evidence="1">
    <location>
        <begin position="6"/>
        <end position="34"/>
    </location>
</feature>
<evidence type="ECO:0000313" key="3">
    <source>
        <dbReference type="Proteomes" id="UP000245638"/>
    </source>
</evidence>
<keyword evidence="1" id="KW-1133">Transmembrane helix</keyword>
<keyword evidence="1" id="KW-0472">Membrane</keyword>
<feature type="transmembrane region" description="Helical" evidence="1">
    <location>
        <begin position="136"/>
        <end position="167"/>
    </location>
</feature>
<reference evidence="2 3" key="1">
    <citation type="journal article" date="2015" name="Appl. Environ. Microbiol.">
        <title>Nanoarchaeota, Their Sulfolobales Host, and Nanoarchaeota Virus Distribution across Yellowstone National Park Hot Springs.</title>
        <authorList>
            <person name="Munson-McGee J.H."/>
            <person name="Field E.K."/>
            <person name="Bateson M."/>
            <person name="Rooney C."/>
            <person name="Stepanauskas R."/>
            <person name="Young M.J."/>
        </authorList>
    </citation>
    <scope>NUCLEOTIDE SEQUENCE [LARGE SCALE GENOMIC DNA]</scope>
    <source>
        <strain evidence="2">SCGC AC-742_N10</strain>
    </source>
</reference>
<feature type="transmembrane region" description="Helical" evidence="1">
    <location>
        <begin position="91"/>
        <end position="116"/>
    </location>
</feature>
<feature type="transmembrane region" description="Helical" evidence="1">
    <location>
        <begin position="54"/>
        <end position="79"/>
    </location>
</feature>
<sequence length="172" mass="19281">MEKVYSVIGAILISISFFLNVFGIITSAIGIYLVTSYIRSLYVEYKREKELGKFLYLAMSMLFLSFVSFSVGMYTAFGLKEFFVILPPSSVFSLAIIVYTYVLSGIFYIISAVYLIRSVTPLTVFTRIKGVSYSIYLMGISAILLFSIVAALGGVILSFVAWIWFAINLYLT</sequence>
<dbReference type="AlphaFoldDB" id="A0A2T9XCK6"/>
<dbReference type="Proteomes" id="UP000245638">
    <property type="component" value="Unassembled WGS sequence"/>
</dbReference>
<proteinExistence type="predicted"/>
<evidence type="ECO:0000313" key="2">
    <source>
        <dbReference type="EMBL" id="PVU77805.1"/>
    </source>
</evidence>
<dbReference type="EMBL" id="QEFD01000010">
    <property type="protein sequence ID" value="PVU77805.1"/>
    <property type="molecule type" value="Genomic_DNA"/>
</dbReference>